<feature type="compositionally biased region" description="Low complexity" evidence="1">
    <location>
        <begin position="643"/>
        <end position="652"/>
    </location>
</feature>
<dbReference type="Pfam" id="PF00024">
    <property type="entry name" value="PAN_1"/>
    <property type="match status" value="1"/>
</dbReference>
<dbReference type="KEGG" id="cvn:111117263"/>
<feature type="domain" description="Apple" evidence="2">
    <location>
        <begin position="11"/>
        <end position="81"/>
    </location>
</feature>
<feature type="region of interest" description="Disordered" evidence="1">
    <location>
        <begin position="498"/>
        <end position="586"/>
    </location>
</feature>
<proteinExistence type="predicted"/>
<gene>
    <name evidence="4" type="primary">LOC111117263</name>
</gene>
<feature type="compositionally biased region" description="Polar residues" evidence="1">
    <location>
        <begin position="498"/>
        <end position="515"/>
    </location>
</feature>
<evidence type="ECO:0000313" key="3">
    <source>
        <dbReference type="Proteomes" id="UP000694844"/>
    </source>
</evidence>
<dbReference type="Gene3D" id="3.50.4.10">
    <property type="entry name" value="Hepatocyte Growth Factor"/>
    <property type="match status" value="1"/>
</dbReference>
<dbReference type="AlphaFoldDB" id="A0A8B8CA76"/>
<keyword evidence="3" id="KW-1185">Reference proteome</keyword>
<evidence type="ECO:0000259" key="2">
    <source>
        <dbReference type="PROSITE" id="PS50948"/>
    </source>
</evidence>
<dbReference type="InterPro" id="IPR003609">
    <property type="entry name" value="Pan_app"/>
</dbReference>
<name>A0A8B8CA76_CRAVI</name>
<feature type="domain" description="Apple" evidence="2">
    <location>
        <begin position="105"/>
        <end position="175"/>
    </location>
</feature>
<dbReference type="Proteomes" id="UP000694844">
    <property type="component" value="Chromosome 10"/>
</dbReference>
<feature type="domain" description="Apple" evidence="2">
    <location>
        <begin position="293"/>
        <end position="363"/>
    </location>
</feature>
<protein>
    <submittedName>
        <fullName evidence="4">Uncharacterized protein LOC111117263</fullName>
    </submittedName>
</protein>
<feature type="region of interest" description="Disordered" evidence="1">
    <location>
        <begin position="751"/>
        <end position="831"/>
    </location>
</feature>
<feature type="region of interest" description="Disordered" evidence="1">
    <location>
        <begin position="836"/>
        <end position="855"/>
    </location>
</feature>
<feature type="compositionally biased region" description="Polar residues" evidence="1">
    <location>
        <begin position="751"/>
        <end position="774"/>
    </location>
</feature>
<feature type="compositionally biased region" description="Polar residues" evidence="1">
    <location>
        <begin position="522"/>
        <end position="568"/>
    </location>
</feature>
<feature type="region of interest" description="Disordered" evidence="1">
    <location>
        <begin position="674"/>
        <end position="725"/>
    </location>
</feature>
<organism evidence="3 4">
    <name type="scientific">Crassostrea virginica</name>
    <name type="common">Eastern oyster</name>
    <dbReference type="NCBI Taxonomy" id="6565"/>
    <lineage>
        <taxon>Eukaryota</taxon>
        <taxon>Metazoa</taxon>
        <taxon>Spiralia</taxon>
        <taxon>Lophotrochozoa</taxon>
        <taxon>Mollusca</taxon>
        <taxon>Bivalvia</taxon>
        <taxon>Autobranchia</taxon>
        <taxon>Pteriomorphia</taxon>
        <taxon>Ostreida</taxon>
        <taxon>Ostreoidea</taxon>
        <taxon>Ostreidae</taxon>
        <taxon>Crassostrea</taxon>
    </lineage>
</organism>
<feature type="domain" description="Apple" evidence="2">
    <location>
        <begin position="199"/>
        <end position="269"/>
    </location>
</feature>
<dbReference type="PROSITE" id="PS50948">
    <property type="entry name" value="PAN"/>
    <property type="match status" value="5"/>
</dbReference>
<reference evidence="4" key="1">
    <citation type="submission" date="2025-08" db="UniProtKB">
        <authorList>
            <consortium name="RefSeq"/>
        </authorList>
    </citation>
    <scope>IDENTIFICATION</scope>
    <source>
        <tissue evidence="4">Whole sample</tissue>
    </source>
</reference>
<accession>A0A8B8CA76</accession>
<dbReference type="RefSeq" id="XP_022312039.1">
    <property type="nucleotide sequence ID" value="XM_022456331.1"/>
</dbReference>
<evidence type="ECO:0000313" key="4">
    <source>
        <dbReference type="RefSeq" id="XP_022312039.1"/>
    </source>
</evidence>
<feature type="compositionally biased region" description="Polar residues" evidence="1">
    <location>
        <begin position="782"/>
        <end position="822"/>
    </location>
</feature>
<sequence length="1009" mass="106419">MLTVTGQATQCVFEAQGTSMTGSSFTESMTKSLLECQSACSADRICLAVTHKSGNNNCRLHDSMETTSFGCADCTYYLKLCASTTTTSNTGRVSQTSISPASGSCTFTSQGPNTRGYAQYSQSQQSLSDCQGSCLHDDLCNGFTHRGSDDTCFLHESPEHQTISCATCTFVSKSCVPLTTTSNTGSVSQTNTSPASGTCTFTSQGTNTRGFVQYSESEQSLSDCQDSCLHDDLCNGFTHRGSDDRCYLHESPEHQTISCATCTFVSKSCVPLTTTSNTGSVSQTSTSPASGSCTFTSQGTNTRGYAHYSQSQQSLSDCQDSCLHDDLCNGFTHLTNDGTCLLHDIPGYKTVSCATCTFVSKSCVPLTTTSNTGSVSQTSTSPASGSCTFTSQGTNTRGYAHYSQSQQSLSDCQDSCLHDDLCNGFTHLTNDGTCLLHDIPGYKTVSCATCTFVSKSCVPLTTTEGETSTLNILDTKEDDWDALSMSSSLVAIDGTTSYSSQLPTETTTAANTPDSYSVPLNKENTTESQMYQGTSDTSSGTDGQMHSTDSDSTLADVSISSTKLTYSTDSHEKTTSVTSTQSDSSSSVLIQDYSTKASTIISDEAGFSAVTYSSPSSEAVSIADNSVGTSTVLSVEATSSISSSSSFSSVTSSEHRSTTAAIVDDSSTTLSVGTLESHSSFHSSPPTIEAEITSTTSPETLSEHVSGSTTNANTYSPSDQTAGAQVETTGADTIETTYTSLFPESTIQHTVSPFDTSTNAPFSNEQTTQSIQHSSPERKTILSESTSSTYVDFSSEVTSEPKTSDSTTNTQLLSSTGTSTNALLDKTTEESTSVAVSTTVSDSETSTLSHVSKTDTTSLVSTAVSTLVFESSTPMPSQHSSESISQNTEQGTITNTNAYFSTEKASQANLDTTTEEPEDDTVVTQITNGTVQCTCVCRTVNRTLEESIELRKKALSVKHKELSSNLRKLTSAPDFRPSSKAMAFVGRAHVADSAEVKSSALQYSPLLAP</sequence>
<evidence type="ECO:0000256" key="1">
    <source>
        <dbReference type="SAM" id="MobiDB-lite"/>
    </source>
</evidence>
<dbReference type="GeneID" id="111117263"/>
<feature type="domain" description="Apple" evidence="2">
    <location>
        <begin position="387"/>
        <end position="457"/>
    </location>
</feature>
<feature type="region of interest" description="Disordered" evidence="1">
    <location>
        <begin position="643"/>
        <end position="662"/>
    </location>
</feature>
<feature type="compositionally biased region" description="Low complexity" evidence="1">
    <location>
        <begin position="575"/>
        <end position="586"/>
    </location>
</feature>
<dbReference type="Pfam" id="PF14295">
    <property type="entry name" value="PAN_4"/>
    <property type="match status" value="4"/>
</dbReference>